<reference evidence="1 2" key="1">
    <citation type="submission" date="2018-06" db="EMBL/GenBank/DDBJ databases">
        <title>Genome analysis of cellulolytic fungus Trichoderma lentiforme CFAM-422.</title>
        <authorList>
            <person name="Steindorff A.S."/>
            <person name="Formighieri E.F."/>
            <person name="Midorikawa G.E.O."/>
            <person name="Tamietti M.S."/>
            <person name="Ramos E.Z."/>
            <person name="Silva A.S."/>
            <person name="Bon E.P.S."/>
            <person name="Mendes T.D."/>
            <person name="Damaso M.C.T."/>
            <person name="Favaro L.C.L."/>
        </authorList>
    </citation>
    <scope>NUCLEOTIDE SEQUENCE [LARGE SCALE GENOMIC DNA]</scope>
    <source>
        <strain evidence="1 2">CFAM-422</strain>
    </source>
</reference>
<proteinExistence type="predicted"/>
<evidence type="ECO:0000313" key="2">
    <source>
        <dbReference type="Proteomes" id="UP000801864"/>
    </source>
</evidence>
<comment type="caution">
    <text evidence="1">The sequence shown here is derived from an EMBL/GenBank/DDBJ whole genome shotgun (WGS) entry which is preliminary data.</text>
</comment>
<organism evidence="1 2">
    <name type="scientific">Trichoderma lentiforme</name>
    <dbReference type="NCBI Taxonomy" id="1567552"/>
    <lineage>
        <taxon>Eukaryota</taxon>
        <taxon>Fungi</taxon>
        <taxon>Dikarya</taxon>
        <taxon>Ascomycota</taxon>
        <taxon>Pezizomycotina</taxon>
        <taxon>Sordariomycetes</taxon>
        <taxon>Hypocreomycetidae</taxon>
        <taxon>Hypocreales</taxon>
        <taxon>Hypocreaceae</taxon>
        <taxon>Trichoderma</taxon>
    </lineage>
</organism>
<gene>
    <name evidence="1" type="ORF">CFAM422_002883</name>
</gene>
<protein>
    <submittedName>
        <fullName evidence="1">Uncharacterized protein</fullName>
    </submittedName>
</protein>
<dbReference type="Proteomes" id="UP000801864">
    <property type="component" value="Unassembled WGS sequence"/>
</dbReference>
<dbReference type="EMBL" id="QLNT01000004">
    <property type="protein sequence ID" value="KAF3075005.1"/>
    <property type="molecule type" value="Genomic_DNA"/>
</dbReference>
<keyword evidence="2" id="KW-1185">Reference proteome</keyword>
<evidence type="ECO:0000313" key="1">
    <source>
        <dbReference type="EMBL" id="KAF3075005.1"/>
    </source>
</evidence>
<dbReference type="AlphaFoldDB" id="A0A9P4XM45"/>
<name>A0A9P4XM45_9HYPO</name>
<accession>A0A9P4XM45</accession>
<sequence length="86" mass="9348">MPIWITDIPEKFNVCSYLNKAQGQLLALRGACLAYPCPLYCAVLLTFDALGGVSFEHGGGTDCGGPDYPAPEPCHSCAYHHYRGHF</sequence>